<gene>
    <name evidence="6" type="ORF">PHLCEN_2v4508</name>
</gene>
<keyword evidence="2 5" id="KW-0812">Transmembrane</keyword>
<reference evidence="6 7" key="1">
    <citation type="submission" date="2018-02" db="EMBL/GenBank/DDBJ databases">
        <title>Genome sequence of the basidiomycete white-rot fungus Phlebia centrifuga.</title>
        <authorList>
            <person name="Granchi Z."/>
            <person name="Peng M."/>
            <person name="de Vries R.P."/>
            <person name="Hilden K."/>
            <person name="Makela M.R."/>
            <person name="Grigoriev I."/>
            <person name="Riley R."/>
        </authorList>
    </citation>
    <scope>NUCLEOTIDE SEQUENCE [LARGE SCALE GENOMIC DNA]</scope>
    <source>
        <strain evidence="6 7">FBCC195</strain>
    </source>
</reference>
<evidence type="ECO:0000256" key="5">
    <source>
        <dbReference type="SAM" id="Phobius"/>
    </source>
</evidence>
<proteinExistence type="predicted"/>
<organism evidence="6 7">
    <name type="scientific">Hermanssonia centrifuga</name>
    <dbReference type="NCBI Taxonomy" id="98765"/>
    <lineage>
        <taxon>Eukaryota</taxon>
        <taxon>Fungi</taxon>
        <taxon>Dikarya</taxon>
        <taxon>Basidiomycota</taxon>
        <taxon>Agaricomycotina</taxon>
        <taxon>Agaricomycetes</taxon>
        <taxon>Polyporales</taxon>
        <taxon>Meruliaceae</taxon>
        <taxon>Hermanssonia</taxon>
    </lineage>
</organism>
<keyword evidence="3 5" id="KW-1133">Transmembrane helix</keyword>
<dbReference type="EMBL" id="MLYV02000463">
    <property type="protein sequence ID" value="PSR94080.1"/>
    <property type="molecule type" value="Genomic_DNA"/>
</dbReference>
<dbReference type="OrthoDB" id="1898221at2759"/>
<dbReference type="PANTHER" id="PTHR10989:SF16">
    <property type="entry name" value="AT02829P-RELATED"/>
    <property type="match status" value="1"/>
</dbReference>
<keyword evidence="4 5" id="KW-0472">Membrane</keyword>
<comment type="caution">
    <text evidence="6">The sequence shown here is derived from an EMBL/GenBank/DDBJ whole genome shotgun (WGS) entry which is preliminary data.</text>
</comment>
<feature type="transmembrane region" description="Helical" evidence="5">
    <location>
        <begin position="47"/>
        <end position="65"/>
    </location>
</feature>
<dbReference type="AlphaFoldDB" id="A0A2R6PNC6"/>
<dbReference type="Proteomes" id="UP000186601">
    <property type="component" value="Unassembled WGS sequence"/>
</dbReference>
<sequence length="180" mass="19914">MTAAFNPAAVLLHSFAAGVMTYAWTELDNLPNSEWITKQKGGHFQFLTIQGLLVAWLTMSLSLLLAVVISTIYWGLIIFMPHLILPPASPGETEPSSSSEASDLVRIPFALDLAMHALPGTALLLDFFLFEEKYPKSYARYGGAVVAITAATWYACWVEYCASHNGLCGFRYIVMQHETY</sequence>
<evidence type="ECO:0000256" key="3">
    <source>
        <dbReference type="ARBA" id="ARBA00022989"/>
    </source>
</evidence>
<dbReference type="Pfam" id="PF04750">
    <property type="entry name" value="Far-17a_AIG1"/>
    <property type="match status" value="1"/>
</dbReference>
<name>A0A2R6PNC6_9APHY</name>
<keyword evidence="7" id="KW-1185">Reference proteome</keyword>
<comment type="subcellular location">
    <subcellularLocation>
        <location evidence="1">Endomembrane system</location>
        <topology evidence="1">Multi-pass membrane protein</topology>
    </subcellularLocation>
</comment>
<protein>
    <submittedName>
        <fullName evidence="6">Uncharacterized protein</fullName>
    </submittedName>
</protein>
<dbReference type="GO" id="GO:0012505">
    <property type="term" value="C:endomembrane system"/>
    <property type="evidence" value="ECO:0007669"/>
    <property type="project" value="UniProtKB-SubCell"/>
</dbReference>
<evidence type="ECO:0000313" key="6">
    <source>
        <dbReference type="EMBL" id="PSR94080.1"/>
    </source>
</evidence>
<evidence type="ECO:0000256" key="1">
    <source>
        <dbReference type="ARBA" id="ARBA00004127"/>
    </source>
</evidence>
<accession>A0A2R6PNC6</accession>
<evidence type="ECO:0000256" key="4">
    <source>
        <dbReference type="ARBA" id="ARBA00023136"/>
    </source>
</evidence>
<dbReference type="InterPro" id="IPR006838">
    <property type="entry name" value="ADTRP_AIG1"/>
</dbReference>
<dbReference type="PANTHER" id="PTHR10989">
    <property type="entry name" value="ANDROGEN-INDUCED PROTEIN 1-RELATED"/>
    <property type="match status" value="1"/>
</dbReference>
<evidence type="ECO:0000313" key="7">
    <source>
        <dbReference type="Proteomes" id="UP000186601"/>
    </source>
</evidence>
<evidence type="ECO:0000256" key="2">
    <source>
        <dbReference type="ARBA" id="ARBA00022692"/>
    </source>
</evidence>
<dbReference type="GO" id="GO:0016020">
    <property type="term" value="C:membrane"/>
    <property type="evidence" value="ECO:0007669"/>
    <property type="project" value="InterPro"/>
</dbReference>